<proteinExistence type="predicted"/>
<dbReference type="Proteomes" id="UP000001023">
    <property type="component" value="Chromosome"/>
</dbReference>
<reference evidence="2 3" key="2">
    <citation type="journal article" date="2014" name="Stand. Genomic Sci.">
        <title>An updated genome annotation for the model marine bacterium Ruegeria pomeroyi DSS-3.</title>
        <authorList>
            <person name="Rivers A.R."/>
            <person name="Smith C.B."/>
            <person name="Moran M.A."/>
        </authorList>
    </citation>
    <scope>GENOME REANNOTATION</scope>
    <source>
        <strain evidence="3">ATCC 700808 / DSM 15171 / DSS-3</strain>
    </source>
</reference>
<protein>
    <recommendedName>
        <fullName evidence="1">PepSY domain-containing protein</fullName>
    </recommendedName>
</protein>
<dbReference type="EMBL" id="CP000031">
    <property type="protein sequence ID" value="AAV93594.1"/>
    <property type="molecule type" value="Genomic_DNA"/>
</dbReference>
<sequence>MRRAFRPISRRLFRRSKPRSHGSGAGCMASFGTDGGWSACRNFRRCPMKPFALIAALALAASPVLALDLTTDTQLGSTPDEIRTSLKDLGYDVRKIEDEDGKIEAYVVKDGKMAEVYVDPKTGKISKIEME</sequence>
<reference evidence="2 3" key="1">
    <citation type="journal article" date="2004" name="Nature">
        <title>Genome sequence of Silicibacter pomeroyi reveals adaptations to the marine environment.</title>
        <authorList>
            <person name="Moran M.A."/>
            <person name="Buchan A."/>
            <person name="Gonzalez J.M."/>
            <person name="Heidelberg J.F."/>
            <person name="Whitman W.B."/>
            <person name="Kiene R.P."/>
            <person name="Henriksen J.R."/>
            <person name="King G.M."/>
            <person name="Belas R."/>
            <person name="Fuqua C."/>
            <person name="Brinkac L."/>
            <person name="Lewis M."/>
            <person name="Johri S."/>
            <person name="Weaver B."/>
            <person name="Pai G."/>
            <person name="Eisen J.A."/>
            <person name="Rahe E."/>
            <person name="Sheldon W.M."/>
            <person name="Ye W."/>
            <person name="Miller T.R."/>
            <person name="Carlton J."/>
            <person name="Rasko D.A."/>
            <person name="Paulsen I.T."/>
            <person name="Ren Q."/>
            <person name="Daugherty S.C."/>
            <person name="Deboy R.T."/>
            <person name="Dodson R.J."/>
            <person name="Durkin A.S."/>
            <person name="Madupu R."/>
            <person name="Nelson W.C."/>
            <person name="Sullivan S.A."/>
            <person name="Rosovitz M.J."/>
            <person name="Haft D.H."/>
            <person name="Selengut J."/>
            <person name="Ward N."/>
        </authorList>
    </citation>
    <scope>NUCLEOTIDE SEQUENCE [LARGE SCALE GENOMIC DNA]</scope>
    <source>
        <strain evidence="3">ATCC 700808 / DSM 15171 / DSS-3</strain>
    </source>
</reference>
<dbReference type="eggNOG" id="COG5591">
    <property type="taxonomic scope" value="Bacteria"/>
</dbReference>
<keyword evidence="3" id="KW-1185">Reference proteome</keyword>
<dbReference type="Pfam" id="PF13670">
    <property type="entry name" value="PepSY_2"/>
    <property type="match status" value="1"/>
</dbReference>
<evidence type="ECO:0000313" key="2">
    <source>
        <dbReference type="EMBL" id="AAV93594.1"/>
    </source>
</evidence>
<dbReference type="InterPro" id="IPR025711">
    <property type="entry name" value="PepSY"/>
</dbReference>
<name>Q5LX53_RUEPO</name>
<feature type="domain" description="PepSY" evidence="1">
    <location>
        <begin position="51"/>
        <end position="128"/>
    </location>
</feature>
<evidence type="ECO:0000259" key="1">
    <source>
        <dbReference type="Pfam" id="PF13670"/>
    </source>
</evidence>
<dbReference type="STRING" id="246200.SPO0274"/>
<dbReference type="PaxDb" id="246200-SPO0274"/>
<dbReference type="AlphaFoldDB" id="Q5LX53"/>
<organism evidence="2 3">
    <name type="scientific">Ruegeria pomeroyi (strain ATCC 700808 / DSM 15171 / DSS-3)</name>
    <name type="common">Silicibacter pomeroyi</name>
    <dbReference type="NCBI Taxonomy" id="246200"/>
    <lineage>
        <taxon>Bacteria</taxon>
        <taxon>Pseudomonadati</taxon>
        <taxon>Pseudomonadota</taxon>
        <taxon>Alphaproteobacteria</taxon>
        <taxon>Rhodobacterales</taxon>
        <taxon>Roseobacteraceae</taxon>
        <taxon>Ruegeria</taxon>
    </lineage>
</organism>
<dbReference type="KEGG" id="sil:SPO0274"/>
<gene>
    <name evidence="2" type="ordered locus">SPO0274</name>
</gene>
<evidence type="ECO:0000313" key="3">
    <source>
        <dbReference type="Proteomes" id="UP000001023"/>
    </source>
</evidence>
<dbReference type="HOGENOM" id="CLU_1926038_0_0_5"/>
<accession>Q5LX53</accession>